<proteinExistence type="predicted"/>
<sequence>MTTLHHYRCPVTKALIRDRDVSVQSLIVNGVSERYDDKVFTAVRTGELAEGLHADGAIVVTDGWGNHHIDFVTVIEELGKRGIPSVGMSYIGQQGRLVCTNGYTDMLVDFNKNTSGYESSIVGDNNLEDYDAFKALGLLKLKLKREGIALKKSCEEREKRIYIRRCSYPIKTVAFGDVTAVDGALLTIRTDIGEIHDKEREFISEARVRIIRPGERHIRVHTNLDFMPVACKTEGTVGEGRTILLDGVTAMLTGGEADGTYEPHNIGSSEGFLDEAVRFDRSGTPAATDILLHIDVTFEPAMGSTVEAIRSAHRLADRVLNEVRAAMKNLIIEDRAYHLLENRISPQKANIIVVKIVSGLGNMYETAVFPFEPAGIGAKYLMDMSNIPVHITPFQCLDGAVHSLL</sequence>
<organism evidence="1 2">
    <name type="scientific">Anaeroglobus geminatus F0357</name>
    <dbReference type="NCBI Taxonomy" id="861450"/>
    <lineage>
        <taxon>Bacteria</taxon>
        <taxon>Bacillati</taxon>
        <taxon>Bacillota</taxon>
        <taxon>Negativicutes</taxon>
        <taxon>Veillonellales</taxon>
        <taxon>Veillonellaceae</taxon>
        <taxon>Anaeroglobus</taxon>
    </lineage>
</organism>
<gene>
    <name evidence="1" type="ORF">HMPREF0080_02007</name>
</gene>
<dbReference type="AlphaFoldDB" id="G9YK02"/>
<evidence type="ECO:0000313" key="2">
    <source>
        <dbReference type="Proteomes" id="UP000005481"/>
    </source>
</evidence>
<dbReference type="STRING" id="861450.HMPREF0080_02007"/>
<name>G9YK02_9FIRM</name>
<dbReference type="Pfam" id="PF09338">
    <property type="entry name" value="Gly_reductase"/>
    <property type="match status" value="2"/>
</dbReference>
<evidence type="ECO:0008006" key="3">
    <source>
        <dbReference type="Google" id="ProtNLM"/>
    </source>
</evidence>
<dbReference type="Proteomes" id="UP000005481">
    <property type="component" value="Unassembled WGS sequence"/>
</dbReference>
<dbReference type="eggNOG" id="COG5275">
    <property type="taxonomic scope" value="Bacteria"/>
</dbReference>
<comment type="caution">
    <text evidence="1">The sequence shown here is derived from an EMBL/GenBank/DDBJ whole genome shotgun (WGS) entry which is preliminary data.</text>
</comment>
<protein>
    <recommendedName>
        <fullName evidence="3">D-proline reductase, PrdA proprotein</fullName>
    </recommendedName>
</protein>
<dbReference type="GO" id="GO:0050485">
    <property type="term" value="F:oxidoreductase activity, acting on X-H and Y-H to form an X-Y bond, with a disulfide as acceptor"/>
    <property type="evidence" value="ECO:0007669"/>
    <property type="project" value="InterPro"/>
</dbReference>
<accession>G9YK02</accession>
<dbReference type="HOGENOM" id="CLU_668693_0_0_9"/>
<keyword evidence="2" id="KW-1185">Reference proteome</keyword>
<dbReference type="InterPro" id="IPR015417">
    <property type="entry name" value="Gly_reductase_pB_sua/b"/>
</dbReference>
<dbReference type="eggNOG" id="COG0252">
    <property type="taxonomic scope" value="Bacteria"/>
</dbReference>
<reference evidence="1 2" key="1">
    <citation type="submission" date="2011-08" db="EMBL/GenBank/DDBJ databases">
        <authorList>
            <person name="Weinstock G."/>
            <person name="Sodergren E."/>
            <person name="Clifton S."/>
            <person name="Fulton L."/>
            <person name="Fulton B."/>
            <person name="Courtney L."/>
            <person name="Fronick C."/>
            <person name="Harrison M."/>
            <person name="Strong C."/>
            <person name="Farmer C."/>
            <person name="Delahaunty K."/>
            <person name="Markovic C."/>
            <person name="Hall O."/>
            <person name="Minx P."/>
            <person name="Tomlinson C."/>
            <person name="Mitreva M."/>
            <person name="Hou S."/>
            <person name="Chen J."/>
            <person name="Wollam A."/>
            <person name="Pepin K.H."/>
            <person name="Johnson M."/>
            <person name="Bhonagiri V."/>
            <person name="Zhang X."/>
            <person name="Suruliraj S."/>
            <person name="Warren W."/>
            <person name="Chinwalla A."/>
            <person name="Mardis E.R."/>
            <person name="Wilson R.K."/>
        </authorList>
    </citation>
    <scope>NUCLEOTIDE SEQUENCE [LARGE SCALE GENOMIC DNA]</scope>
    <source>
        <strain evidence="1 2">F0357</strain>
    </source>
</reference>
<evidence type="ECO:0000313" key="1">
    <source>
        <dbReference type="EMBL" id="EHM37826.1"/>
    </source>
</evidence>
<dbReference type="EMBL" id="AGCJ01000091">
    <property type="protein sequence ID" value="EHM37826.1"/>
    <property type="molecule type" value="Genomic_DNA"/>
</dbReference>